<accession>A0A0A8XNR6</accession>
<reference evidence="1" key="2">
    <citation type="journal article" date="2015" name="Data Brief">
        <title>Shoot transcriptome of the giant reed, Arundo donax.</title>
        <authorList>
            <person name="Barrero R.A."/>
            <person name="Guerrero F.D."/>
            <person name="Moolhuijzen P."/>
            <person name="Goolsby J.A."/>
            <person name="Tidwell J."/>
            <person name="Bellgard S.E."/>
            <person name="Bellgard M.I."/>
        </authorList>
    </citation>
    <scope>NUCLEOTIDE SEQUENCE</scope>
    <source>
        <tissue evidence="1">Shoot tissue taken approximately 20 cm above the soil surface</tissue>
    </source>
</reference>
<dbReference type="EMBL" id="GBRH01282676">
    <property type="protein sequence ID" value="JAD15219.1"/>
    <property type="molecule type" value="Transcribed_RNA"/>
</dbReference>
<dbReference type="AlphaFoldDB" id="A0A0A8XNR6"/>
<name>A0A0A8XNR6_ARUDO</name>
<protein>
    <submittedName>
        <fullName evidence="1">Uncharacterized protein</fullName>
    </submittedName>
</protein>
<evidence type="ECO:0000313" key="1">
    <source>
        <dbReference type="EMBL" id="JAD15219.1"/>
    </source>
</evidence>
<reference evidence="1" key="1">
    <citation type="submission" date="2014-09" db="EMBL/GenBank/DDBJ databases">
        <authorList>
            <person name="Magalhaes I.L.F."/>
            <person name="Oliveira U."/>
            <person name="Santos F.R."/>
            <person name="Vidigal T.H.D.A."/>
            <person name="Brescovit A.D."/>
            <person name="Santos A.J."/>
        </authorList>
    </citation>
    <scope>NUCLEOTIDE SEQUENCE</scope>
    <source>
        <tissue evidence="1">Shoot tissue taken approximately 20 cm above the soil surface</tissue>
    </source>
</reference>
<proteinExistence type="predicted"/>
<organism evidence="1">
    <name type="scientific">Arundo donax</name>
    <name type="common">Giant reed</name>
    <name type="synonym">Donax arundinaceus</name>
    <dbReference type="NCBI Taxonomy" id="35708"/>
    <lineage>
        <taxon>Eukaryota</taxon>
        <taxon>Viridiplantae</taxon>
        <taxon>Streptophyta</taxon>
        <taxon>Embryophyta</taxon>
        <taxon>Tracheophyta</taxon>
        <taxon>Spermatophyta</taxon>
        <taxon>Magnoliopsida</taxon>
        <taxon>Liliopsida</taxon>
        <taxon>Poales</taxon>
        <taxon>Poaceae</taxon>
        <taxon>PACMAD clade</taxon>
        <taxon>Arundinoideae</taxon>
        <taxon>Arundineae</taxon>
        <taxon>Arundo</taxon>
    </lineage>
</organism>
<sequence>MILINMWCVHINKLSYVFLSCHSVVICFSVVLIVCFNHSCA</sequence>